<dbReference type="InterPro" id="IPR052392">
    <property type="entry name" value="Kelch-BTB_domain-containing"/>
</dbReference>
<dbReference type="Proteomes" id="UP001597205">
    <property type="component" value="Unassembled WGS sequence"/>
</dbReference>
<keyword evidence="2" id="KW-1185">Reference proteome</keyword>
<name>A0ABW3RMX9_9SPHI</name>
<accession>A0ABW3RMX9</accession>
<reference evidence="2" key="1">
    <citation type="journal article" date="2019" name="Int. J. Syst. Evol. Microbiol.">
        <title>The Global Catalogue of Microorganisms (GCM) 10K type strain sequencing project: providing services to taxonomists for standard genome sequencing and annotation.</title>
        <authorList>
            <consortium name="The Broad Institute Genomics Platform"/>
            <consortium name="The Broad Institute Genome Sequencing Center for Infectious Disease"/>
            <person name="Wu L."/>
            <person name="Ma J."/>
        </authorList>
    </citation>
    <scope>NUCLEOTIDE SEQUENCE [LARGE SCALE GENOMIC DNA]</scope>
    <source>
        <strain evidence="2">CCUG 52468</strain>
    </source>
</reference>
<dbReference type="InterPro" id="IPR015915">
    <property type="entry name" value="Kelch-typ_b-propeller"/>
</dbReference>
<evidence type="ECO:0000313" key="1">
    <source>
        <dbReference type="EMBL" id="MFD1166047.1"/>
    </source>
</evidence>
<dbReference type="InterPro" id="IPR056734">
    <property type="entry name" value="NANM"/>
</dbReference>
<dbReference type="PANTHER" id="PTHR46375">
    <property type="entry name" value="KELCH REPEAT AND BTB DOMAIN-CONTAINING PROTEIN 13-RELATED"/>
    <property type="match status" value="1"/>
</dbReference>
<organism evidence="1 2">
    <name type="scientific">Sphingobacterium daejeonense</name>
    <dbReference type="NCBI Taxonomy" id="371142"/>
    <lineage>
        <taxon>Bacteria</taxon>
        <taxon>Pseudomonadati</taxon>
        <taxon>Bacteroidota</taxon>
        <taxon>Sphingobacteriia</taxon>
        <taxon>Sphingobacteriales</taxon>
        <taxon>Sphingobacteriaceae</taxon>
        <taxon>Sphingobacterium</taxon>
    </lineage>
</organism>
<sequence length="376" mass="40759">MQFKVIISMAILMVGCSGNEGELHLEWGNASKLPEEFGKPNLGVAGPLVGVFGNRLLIAGGANFPEGMPWDGGKKVYQKSAYLYSFEGSELKFYKQFALEDASAYSGNVNISDVLYSAGGENENGAIGEVYRYQLSKGENLEKTQLPDLPYPLTNGGLVGGGDHLYFVGGENSDHVSDKVYQLHLKENGDGWQEYLTLPYPVSHAVVVSDGLNKIYVIGGRKRNTNSRSDIYDDILEIDINSKNIRTIGKLPTAVAAGTGLYYQGKILVFGGDQANTFHKVEDLLGQINLESNQVKKDSLIGVKNDIQLNHPGFSKENWAFDLVTGAWMALEGMQGLSPVTTSAVLKDNIFVIPSGEIRAGVRTDQILVGKIVGSN</sequence>
<dbReference type="RefSeq" id="WP_380896426.1">
    <property type="nucleotide sequence ID" value="NZ_JBHTKY010000014.1"/>
</dbReference>
<comment type="caution">
    <text evidence="1">The sequence shown here is derived from an EMBL/GenBank/DDBJ whole genome shotgun (WGS) entry which is preliminary data.</text>
</comment>
<dbReference type="PANTHER" id="PTHR46375:SF4">
    <property type="entry name" value="KELCH-LIKE FAMILY, MEMBER 42"/>
    <property type="match status" value="1"/>
</dbReference>
<protein>
    <recommendedName>
        <fullName evidence="3">N-acetylneuraminate epimerase</fullName>
    </recommendedName>
</protein>
<dbReference type="PROSITE" id="PS51257">
    <property type="entry name" value="PROKAR_LIPOPROTEIN"/>
    <property type="match status" value="1"/>
</dbReference>
<dbReference type="Pfam" id="PF24996">
    <property type="entry name" value="NANM"/>
    <property type="match status" value="1"/>
</dbReference>
<dbReference type="Gene3D" id="2.120.10.80">
    <property type="entry name" value="Kelch-type beta propeller"/>
    <property type="match status" value="1"/>
</dbReference>
<evidence type="ECO:0008006" key="3">
    <source>
        <dbReference type="Google" id="ProtNLM"/>
    </source>
</evidence>
<dbReference type="EMBL" id="JBHTKY010000014">
    <property type="protein sequence ID" value="MFD1166047.1"/>
    <property type="molecule type" value="Genomic_DNA"/>
</dbReference>
<gene>
    <name evidence="1" type="ORF">ACFQ2C_10570</name>
</gene>
<proteinExistence type="predicted"/>
<dbReference type="SUPFAM" id="SSF117281">
    <property type="entry name" value="Kelch motif"/>
    <property type="match status" value="2"/>
</dbReference>
<evidence type="ECO:0000313" key="2">
    <source>
        <dbReference type="Proteomes" id="UP001597205"/>
    </source>
</evidence>